<dbReference type="OrthoDB" id="308440at2759"/>
<dbReference type="Pfam" id="PF20431">
    <property type="entry name" value="E_motif"/>
    <property type="match status" value="1"/>
</dbReference>
<evidence type="ECO:0000313" key="2">
    <source>
        <dbReference type="RefSeq" id="XP_010258197.1"/>
    </source>
</evidence>
<keyword evidence="1" id="KW-1185">Reference proteome</keyword>
<dbReference type="PROSITE" id="PS51375">
    <property type="entry name" value="PPR"/>
    <property type="match status" value="6"/>
</dbReference>
<evidence type="ECO:0000313" key="1">
    <source>
        <dbReference type="Proteomes" id="UP000189703"/>
    </source>
</evidence>
<dbReference type="AlphaFoldDB" id="A0A1U7ZWS4"/>
<dbReference type="Gene3D" id="1.25.40.10">
    <property type="entry name" value="Tetratricopeptide repeat domain"/>
    <property type="match status" value="5"/>
</dbReference>
<dbReference type="FunFam" id="1.25.40.10:FF:000073">
    <property type="entry name" value="Pentatricopeptide repeat-containing protein chloroplastic"/>
    <property type="match status" value="1"/>
</dbReference>
<dbReference type="InterPro" id="IPR002885">
    <property type="entry name" value="PPR_rpt"/>
</dbReference>
<dbReference type="FunFam" id="1.25.40.10:FF:000436">
    <property type="entry name" value="Pentatricopeptide repeat-containing protein At5g39350 family"/>
    <property type="match status" value="1"/>
</dbReference>
<dbReference type="RefSeq" id="XP_010258197.1">
    <property type="nucleotide sequence ID" value="XM_010259895.2"/>
</dbReference>
<dbReference type="eggNOG" id="KOG4197">
    <property type="taxonomic scope" value="Eukaryota"/>
</dbReference>
<dbReference type="Pfam" id="PF01535">
    <property type="entry name" value="PPR"/>
    <property type="match status" value="5"/>
</dbReference>
<dbReference type="GO" id="GO:0003729">
    <property type="term" value="F:mRNA binding"/>
    <property type="evidence" value="ECO:0007669"/>
    <property type="project" value="UniProtKB-ARBA"/>
</dbReference>
<name>A0A1U7ZWS4_NELNU</name>
<accession>A0A1U7ZWS4</accession>
<dbReference type="OMA" id="RTHGNTR"/>
<dbReference type="NCBIfam" id="TIGR00756">
    <property type="entry name" value="PPR"/>
    <property type="match status" value="5"/>
</dbReference>
<dbReference type="Pfam" id="PF13041">
    <property type="entry name" value="PPR_2"/>
    <property type="match status" value="1"/>
</dbReference>
<dbReference type="PANTHER" id="PTHR47926">
    <property type="entry name" value="PENTATRICOPEPTIDE REPEAT-CONTAINING PROTEIN"/>
    <property type="match status" value="1"/>
</dbReference>
<gene>
    <name evidence="2" type="primary">LOC104598025</name>
</gene>
<dbReference type="InterPro" id="IPR046848">
    <property type="entry name" value="E_motif"/>
</dbReference>
<dbReference type="GO" id="GO:0009451">
    <property type="term" value="P:RNA modification"/>
    <property type="evidence" value="ECO:0007669"/>
    <property type="project" value="InterPro"/>
</dbReference>
<dbReference type="KEGG" id="nnu:104598025"/>
<dbReference type="InterPro" id="IPR046960">
    <property type="entry name" value="PPR_At4g14850-like_plant"/>
</dbReference>
<dbReference type="Proteomes" id="UP000189703">
    <property type="component" value="Unplaced"/>
</dbReference>
<organism evidence="1 2">
    <name type="scientific">Nelumbo nucifera</name>
    <name type="common">Sacred lotus</name>
    <dbReference type="NCBI Taxonomy" id="4432"/>
    <lineage>
        <taxon>Eukaryota</taxon>
        <taxon>Viridiplantae</taxon>
        <taxon>Streptophyta</taxon>
        <taxon>Embryophyta</taxon>
        <taxon>Tracheophyta</taxon>
        <taxon>Spermatophyta</taxon>
        <taxon>Magnoliopsida</taxon>
        <taxon>Proteales</taxon>
        <taxon>Nelumbonaceae</taxon>
        <taxon>Nelumbo</taxon>
    </lineage>
</organism>
<dbReference type="FunFam" id="1.25.40.10:FF:000090">
    <property type="entry name" value="Pentatricopeptide repeat-containing protein, chloroplastic"/>
    <property type="match status" value="1"/>
</dbReference>
<proteinExistence type="predicted"/>
<protein>
    <submittedName>
        <fullName evidence="2">Pentatricopeptide repeat-containing protein At4g21300-like</fullName>
    </submittedName>
</protein>
<reference evidence="2" key="1">
    <citation type="submission" date="2025-08" db="UniProtKB">
        <authorList>
            <consortium name="RefSeq"/>
        </authorList>
    </citation>
    <scope>IDENTIFICATION</scope>
</reference>
<dbReference type="PANTHER" id="PTHR47926:SF452">
    <property type="entry name" value="PENTATRICOPEPTIDE REPEAT-CONTAINING PROTEIN"/>
    <property type="match status" value="1"/>
</dbReference>
<sequence length="792" mass="88994">MIVFPSSFRSSTKKTFQGPSIRTRLRFYCISVRKGPICSELPISDRLVSYLESCPDASCLRKLHARIFAYGLGTDILLASKLLNCYASFGCLTESRLVFDRIINRNLSLWNSILVGYFRTGHFEEVLRRYLNLRQQNIGLGGTIITFSLKSCVELGNVELGRGVHVDAFKFRLNADRFVCASLIGLYSIHGDIEDARRVFEEISERDVVVYTAMITGYAQMADRRAYESFRIIAHMRKEGLEPNRVTLVSLLKAAAQLEALEEGRSIHGYAVRRGFDSNGILETSLMDMYIKCGARDMIASLFRRISMRNVSSWNALIASHIQKGQPVEALNLLHLMLRENLIPDLTTLANGLLGCADLKYLAQGKSIHGYIIRAGVHLDIVATTALIDMYSKCNRINQARKLFDKARIRDVILFNVIIAGYLRDGSPSEAIGTFRAMVEAGIRPNLATILNILSASADLTDTRKGRCLHAYIVRQGLEVNIEIANKLLHMYAKCGRIDIARQVFNRMTYRDLVTWTSMMMSCVAIRHADEVLTLLRTMQQEKVHPDSITLITLLQAFSQLGRLKLAQEVHGYMYKTHLERDLPIINSLVTTYAKCGRLDIAKYLFENTSRCDLTSWNTMIAAYGMHGNSAKALQLFDQMQKEKIVPDEITFTLLLSACSHAGLVEEGKQAFHSMTARYLMVPCEEHYNCMVDLLGRAGHLVEAYDLVKYLPSGQSASALKSLLSACRVYKNFEMGEAIGRQLLDLEPENPGAYTLVSNIFAEAGKWDEVARIRAIANEKGLKKITGYSVLE</sequence>
<dbReference type="GeneID" id="104598025"/>
<dbReference type="Pfam" id="PF13812">
    <property type="entry name" value="PPR_3"/>
    <property type="match status" value="3"/>
</dbReference>
<dbReference type="InterPro" id="IPR011990">
    <property type="entry name" value="TPR-like_helical_dom_sf"/>
</dbReference>